<dbReference type="Gene3D" id="2.60.40.150">
    <property type="entry name" value="C2 domain"/>
    <property type="match status" value="2"/>
</dbReference>
<dbReference type="SMART" id="SM00239">
    <property type="entry name" value="C2"/>
    <property type="match status" value="2"/>
</dbReference>
<feature type="domain" description="C2" evidence="9">
    <location>
        <begin position="11"/>
        <end position="131"/>
    </location>
</feature>
<evidence type="ECO:0000256" key="6">
    <source>
        <dbReference type="ARBA" id="ARBA00023098"/>
    </source>
</evidence>
<dbReference type="Gene3D" id="3.40.1090.10">
    <property type="entry name" value="Cytosolic phospholipase A2 catalytic domain"/>
    <property type="match status" value="2"/>
</dbReference>
<dbReference type="SMART" id="SM00022">
    <property type="entry name" value="PLAc"/>
    <property type="match status" value="1"/>
</dbReference>
<organism evidence="11 12">
    <name type="scientific">Phrynosoma platyrhinos</name>
    <name type="common">Desert horned lizard</name>
    <dbReference type="NCBI Taxonomy" id="52577"/>
    <lineage>
        <taxon>Eukaryota</taxon>
        <taxon>Metazoa</taxon>
        <taxon>Chordata</taxon>
        <taxon>Craniata</taxon>
        <taxon>Vertebrata</taxon>
        <taxon>Euteleostomi</taxon>
        <taxon>Lepidosauria</taxon>
        <taxon>Squamata</taxon>
        <taxon>Bifurcata</taxon>
        <taxon>Unidentata</taxon>
        <taxon>Episquamata</taxon>
        <taxon>Toxicofera</taxon>
        <taxon>Iguania</taxon>
        <taxon>Phrynosomatidae</taxon>
        <taxon>Phrynosomatinae</taxon>
        <taxon>Phrynosoma</taxon>
    </lineage>
</organism>
<dbReference type="PANTHER" id="PTHR10728:SF22">
    <property type="entry name" value="CYTOSOLIC PHOSPHOLIPASE A2 ZETA"/>
    <property type="match status" value="1"/>
</dbReference>
<dbReference type="SUPFAM" id="SSF52151">
    <property type="entry name" value="FabD/lysophospholipase-like"/>
    <property type="match status" value="2"/>
</dbReference>
<feature type="domain" description="PLA2c" evidence="10">
    <location>
        <begin position="938"/>
        <end position="1468"/>
    </location>
</feature>
<evidence type="ECO:0000259" key="10">
    <source>
        <dbReference type="PROSITE" id="PS51210"/>
    </source>
</evidence>
<evidence type="ECO:0000256" key="4">
    <source>
        <dbReference type="ARBA" id="ARBA00022490"/>
    </source>
</evidence>
<comment type="caution">
    <text evidence="11">The sequence shown here is derived from an EMBL/GenBank/DDBJ whole genome shotgun (WGS) entry which is preliminary data.</text>
</comment>
<dbReference type="InterPro" id="IPR002642">
    <property type="entry name" value="LysoPLipase_cat_dom"/>
</dbReference>
<evidence type="ECO:0000313" key="11">
    <source>
        <dbReference type="EMBL" id="KAH0620646.1"/>
    </source>
</evidence>
<keyword evidence="12" id="KW-1185">Reference proteome</keyword>
<proteinExistence type="predicted"/>
<dbReference type="CDD" id="cd00030">
    <property type="entry name" value="C2"/>
    <property type="match status" value="1"/>
</dbReference>
<reference evidence="11 12" key="1">
    <citation type="journal article" date="2022" name="Gigascience">
        <title>A chromosome-level genome assembly and annotation of the desert horned lizard, Phrynosoma platyrhinos, provides insight into chromosomal rearrangements among reptiles.</title>
        <authorList>
            <person name="Koochekian N."/>
            <person name="Ascanio A."/>
            <person name="Farleigh K."/>
            <person name="Card D.C."/>
            <person name="Schield D.R."/>
            <person name="Castoe T.A."/>
            <person name="Jezkova T."/>
        </authorList>
    </citation>
    <scope>NUCLEOTIDE SEQUENCE [LARGE SCALE GENOMIC DNA]</scope>
    <source>
        <strain evidence="11">NK-2021</strain>
    </source>
</reference>
<evidence type="ECO:0000256" key="2">
    <source>
        <dbReference type="ARBA" id="ARBA00004514"/>
    </source>
</evidence>
<evidence type="ECO:0000313" key="12">
    <source>
        <dbReference type="Proteomes" id="UP000826234"/>
    </source>
</evidence>
<evidence type="ECO:0000256" key="3">
    <source>
        <dbReference type="ARBA" id="ARBA00013278"/>
    </source>
</evidence>
<keyword evidence="5 7" id="KW-0378">Hydrolase</keyword>
<keyword evidence="8" id="KW-0479">Metal-binding</keyword>
<accession>A0ABQ7STJ6</accession>
<dbReference type="Pfam" id="PF18695">
    <property type="entry name" value="cPLA2_C2"/>
    <property type="match status" value="1"/>
</dbReference>
<dbReference type="InterPro" id="IPR040723">
    <property type="entry name" value="cPLA2_C2"/>
</dbReference>
<keyword evidence="7 8" id="KW-0442">Lipid degradation</keyword>
<comment type="domain">
    <text evidence="8">The N-terminal C2 domain associates with lipid membranes upon calcium binding.</text>
</comment>
<dbReference type="Proteomes" id="UP000826234">
    <property type="component" value="Unassembled WGS sequence"/>
</dbReference>
<dbReference type="EC" id="3.1.1.4" evidence="3 8"/>
<evidence type="ECO:0000256" key="5">
    <source>
        <dbReference type="ARBA" id="ARBA00022801"/>
    </source>
</evidence>
<keyword evidence="8" id="KW-0106">Calcium</keyword>
<gene>
    <name evidence="11" type="ORF">JD844_021312</name>
</gene>
<dbReference type="Pfam" id="PF01735">
    <property type="entry name" value="PLA2_B"/>
    <property type="match status" value="2"/>
</dbReference>
<feature type="domain" description="C2" evidence="9">
    <location>
        <begin position="781"/>
        <end position="920"/>
    </location>
</feature>
<dbReference type="Pfam" id="PF00168">
    <property type="entry name" value="C2"/>
    <property type="match status" value="3"/>
</dbReference>
<evidence type="ECO:0000256" key="7">
    <source>
        <dbReference type="PROSITE-ProRule" id="PRU00555"/>
    </source>
</evidence>
<feature type="domain" description="PLA2c" evidence="10">
    <location>
        <begin position="262"/>
        <end position="824"/>
    </location>
</feature>
<dbReference type="InterPro" id="IPR016035">
    <property type="entry name" value="Acyl_Trfase/lysoPLipase"/>
</dbReference>
<dbReference type="EMBL" id="JAIPUX010003289">
    <property type="protein sequence ID" value="KAH0620646.1"/>
    <property type="molecule type" value="Genomic_DNA"/>
</dbReference>
<sequence>MERWKNIRVKKDGSFTAALVAMKREKHPYYDLTVKVLRARNIKGTDLLSKADCYVELRLPTASPITYRTRVIDNSSDPEWNETFHFKIHNAVKNTMELALFDEDVLISDELASLIFDVTGLKAGRPWKETFRLKEAYPCLRLEGVIKKDEASNLREQGSNQFKISVPGAYEKQVYIPCKPESDQNCGVPFVFHIGKEMCSELSVELERTITVQDGVSHDAEEHITVLGSGTVPFHSFPLGKEIDLTVPLGKGLSVDLRVKAEQITGDLDIRLGFDLCKEERGFLEKRKNVVSQALKKTLKLREDPGKDEVPVVAVLGSGGGIRALTSFYGSLFGLQQLNLLDCITYLAGISGTTWCMSMLYQDSEWSCKDLSGAIISARDKISSSKVAAFSSERLKYYFQELNAMENAGRKVSFTDLWGLIVEYFLQQKEDQSKLSDQQEAVKRAQNPYPIYAAVNVMPNISGDDFAVGFRKYGAFVRTEDFDSEFFMGRLIKKHPEPRICYLQGMWGSAFAASLDDVFLKVVGSGLTFLESLGDVVRVIDDCRRFHFRDPMRLKTRMVIPGGLLLQLFQDFFKSRVTAGETFNFMQGLYLHKDYVSLKKFIAWKGTHLDAFPNRLTPMADSLYLVDGGFSINSPFPLMLQPERDVDVILSFNYSWEAPFEVLELTQKYCKEHEIPFPQINVSKEDEDNPKECYVFMDAENPKTPIVLHFPLVNDTFCRYKAPGVERESEEEKSYGDFEVEAKDSPYRTLNFTFESHEFNRLVELMSKADCYVALKLPTASPLLKRTQVVYNSSDPEWNETFEYRIHSAVKACIKEVFLSDVASGADCYVTLWLPTASREKVRTRTVLNSSAPLWNETFYFMIQNQVKVSGQQFCYSLKFQNILELRIYAEDALIEDDLLFTILFDVAEVAPGERIHVTFILNMERMKELEVEFILKENPEQLDMRLGFDLCEEEKAFLHKRKNVVSAALKSILQLKKDLLDHEVPVVAVMAAGGGCRAMTSLYGQLSGLKKLGILDCITYISGTSGSSWYSCQGNKYVSFAMKCLLIVSKLFYYNPLFRTMSNLYEDSAWSQKDLGRPICKAKKHMTKNKINVFSLENLINYQKEMMQRAEDGISTSFNDLWAVALENILHGKVNDFKLSDQQQAVNQGQNPLPLYVALSVKENHISTFDFKEWCEFSPYEVGFLKYGAFIHSEDFGSDFFMGRLMRKIPESRLCYLEALWSNILAVNLLDVWNCLSSTDQSWQKLIRSKIRNIDRKKKGERRVRKDREKENEYDDNELKDRIDSRLDQFPNQLTPSEDDICLVDAAYFINTSCPPFLRKERKVDVMLSFDYTPDNPFQSIEQTQKYCLEQGIPFPRILLCEEDMKNPRECYLFVDDENRKAPIVLHFPLVNDTFQKFKEPGVERVRYERTVPLSGHCSPYHLMNFRYSEKDFDALLKLNDYNIRNNRDKILEAFSLAIEWKKCDRQ</sequence>
<name>A0ABQ7STJ6_PHRPL</name>
<evidence type="ECO:0000256" key="8">
    <source>
        <dbReference type="RuleBase" id="RU362102"/>
    </source>
</evidence>
<keyword evidence="6 7" id="KW-0443">Lipid metabolism</keyword>
<comment type="catalytic activity">
    <reaction evidence="8">
        <text>a 1,2-diacyl-sn-glycero-3-phosphocholine + H2O = a 1-acyl-sn-glycero-3-phosphocholine + a fatty acid + H(+)</text>
        <dbReference type="Rhea" id="RHEA:15801"/>
        <dbReference type="ChEBI" id="CHEBI:15377"/>
        <dbReference type="ChEBI" id="CHEBI:15378"/>
        <dbReference type="ChEBI" id="CHEBI:28868"/>
        <dbReference type="ChEBI" id="CHEBI:57643"/>
        <dbReference type="ChEBI" id="CHEBI:58168"/>
        <dbReference type="EC" id="3.1.1.4"/>
    </reaction>
</comment>
<dbReference type="PROSITE" id="PS50004">
    <property type="entry name" value="C2"/>
    <property type="match status" value="2"/>
</dbReference>
<evidence type="ECO:0000259" key="9">
    <source>
        <dbReference type="PROSITE" id="PS50004"/>
    </source>
</evidence>
<dbReference type="InterPro" id="IPR035892">
    <property type="entry name" value="C2_domain_sf"/>
</dbReference>
<evidence type="ECO:0000256" key="1">
    <source>
        <dbReference type="ARBA" id="ARBA00004170"/>
    </source>
</evidence>
<dbReference type="PROSITE" id="PS51210">
    <property type="entry name" value="PLA2C"/>
    <property type="match status" value="2"/>
</dbReference>
<dbReference type="SUPFAM" id="SSF49562">
    <property type="entry name" value="C2 domain (Calcium/lipid-binding domain, CaLB)"/>
    <property type="match status" value="3"/>
</dbReference>
<comment type="subcellular location">
    <subcellularLocation>
        <location evidence="2">Cytoplasm</location>
        <location evidence="2">Cytosol</location>
    </subcellularLocation>
    <subcellularLocation>
        <location evidence="1">Membrane</location>
        <topology evidence="1">Peripheral membrane protein</topology>
    </subcellularLocation>
</comment>
<dbReference type="InterPro" id="IPR000008">
    <property type="entry name" value="C2_dom"/>
</dbReference>
<protein>
    <recommendedName>
        <fullName evidence="3 8">Phospholipase A2</fullName>
        <ecNumber evidence="3 8">3.1.1.4</ecNumber>
    </recommendedName>
</protein>
<keyword evidence="4 8" id="KW-0963">Cytoplasm</keyword>
<dbReference type="PANTHER" id="PTHR10728">
    <property type="entry name" value="CYTOSOLIC PHOSPHOLIPASE A2"/>
    <property type="match status" value="1"/>
</dbReference>